<organism evidence="1 2">
    <name type="scientific">Lecanicillium saksenae</name>
    <dbReference type="NCBI Taxonomy" id="468837"/>
    <lineage>
        <taxon>Eukaryota</taxon>
        <taxon>Fungi</taxon>
        <taxon>Dikarya</taxon>
        <taxon>Ascomycota</taxon>
        <taxon>Pezizomycotina</taxon>
        <taxon>Sordariomycetes</taxon>
        <taxon>Hypocreomycetidae</taxon>
        <taxon>Hypocreales</taxon>
        <taxon>Cordycipitaceae</taxon>
        <taxon>Lecanicillium</taxon>
    </lineage>
</organism>
<evidence type="ECO:0000313" key="1">
    <source>
        <dbReference type="EMBL" id="KAJ3499563.1"/>
    </source>
</evidence>
<sequence>MSTTIPENSSGRVSRRKRRDAQSLIKKSAELWFLNYRTEMYQFWAALLRSTALSCDTTSTHVIEALLALEGQLKRSDARRELFRLVNIRVAQLLPLLYQAVKDEVKRGELRPSQGRGITTIVIDLYLASVAKTSRESVKHRWRISNRWNILSSGSPILSILLADAAETVIQDFSITLKSLQEYAREIFSTCEGGLQQELPELSRIVAISRREARTPEHLLEPLQGLNMTGAE</sequence>
<gene>
    <name evidence="1" type="ORF">NLG97_g239</name>
</gene>
<dbReference type="EMBL" id="JANAKD010000007">
    <property type="protein sequence ID" value="KAJ3499563.1"/>
    <property type="molecule type" value="Genomic_DNA"/>
</dbReference>
<protein>
    <submittedName>
        <fullName evidence="1">Uncharacterized protein</fullName>
    </submittedName>
</protein>
<dbReference type="Proteomes" id="UP001148737">
    <property type="component" value="Unassembled WGS sequence"/>
</dbReference>
<comment type="caution">
    <text evidence="1">The sequence shown here is derived from an EMBL/GenBank/DDBJ whole genome shotgun (WGS) entry which is preliminary data.</text>
</comment>
<accession>A0ACC1R8G0</accession>
<name>A0ACC1R8G0_9HYPO</name>
<reference evidence="1" key="1">
    <citation type="submission" date="2022-07" db="EMBL/GenBank/DDBJ databases">
        <title>Genome Sequence of Lecanicillium saksenae.</title>
        <authorList>
            <person name="Buettner E."/>
        </authorList>
    </citation>
    <scope>NUCLEOTIDE SEQUENCE</scope>
    <source>
        <strain evidence="1">VT-O1</strain>
    </source>
</reference>
<proteinExistence type="predicted"/>
<keyword evidence="2" id="KW-1185">Reference proteome</keyword>
<evidence type="ECO:0000313" key="2">
    <source>
        <dbReference type="Proteomes" id="UP001148737"/>
    </source>
</evidence>